<feature type="chain" id="PRO_5008584905" description="Vitellogenin domain-containing protein" evidence="10">
    <location>
        <begin position="24"/>
        <end position="4172"/>
    </location>
</feature>
<reference evidence="13" key="1">
    <citation type="submission" date="2015-11" db="EMBL/GenBank/DDBJ databases">
        <title>De novo transcriptome assembly of four potential Pierce s Disease insect vectors from Arizona vineyards.</title>
        <authorList>
            <person name="Tassone E.E."/>
        </authorList>
    </citation>
    <scope>NUCLEOTIDE SEQUENCE</scope>
</reference>
<dbReference type="InterPro" id="IPR015819">
    <property type="entry name" value="Lipid_transp_b-sht_shell"/>
</dbReference>
<dbReference type="PANTHER" id="PTHR23345">
    <property type="entry name" value="VITELLOGENIN-RELATED"/>
    <property type="match status" value="1"/>
</dbReference>
<evidence type="ECO:0000256" key="3">
    <source>
        <dbReference type="ARBA" id="ARBA00022525"/>
    </source>
</evidence>
<dbReference type="InterPro" id="IPR015255">
    <property type="entry name" value="Vitellinogen_open_b-sht"/>
</dbReference>
<proteinExistence type="predicted"/>
<dbReference type="SMART" id="SM01169">
    <property type="entry name" value="DUF1943"/>
    <property type="match status" value="1"/>
</dbReference>
<dbReference type="Pfam" id="PF09172">
    <property type="entry name" value="Vit_open_b-sht"/>
    <property type="match status" value="1"/>
</dbReference>
<gene>
    <name evidence="13" type="ORF">g.46614</name>
</gene>
<dbReference type="PANTHER" id="PTHR23345:SF15">
    <property type="entry name" value="VITELLOGENIN 1-RELATED"/>
    <property type="match status" value="1"/>
</dbReference>
<dbReference type="Pfam" id="PF06448">
    <property type="entry name" value="DUF1081"/>
    <property type="match status" value="1"/>
</dbReference>
<evidence type="ECO:0000256" key="10">
    <source>
        <dbReference type="SAM" id="SignalP"/>
    </source>
</evidence>
<evidence type="ECO:0000313" key="13">
    <source>
        <dbReference type="EMBL" id="JAS81655.1"/>
    </source>
</evidence>
<dbReference type="InterPro" id="IPR011030">
    <property type="entry name" value="Lipovitellin_superhlx_dom"/>
</dbReference>
<keyword evidence="3" id="KW-0964">Secreted</keyword>
<dbReference type="GO" id="GO:0045735">
    <property type="term" value="F:nutrient reservoir activity"/>
    <property type="evidence" value="ECO:0007669"/>
    <property type="project" value="UniProtKB-KW"/>
</dbReference>
<evidence type="ECO:0000259" key="12">
    <source>
        <dbReference type="PROSITE" id="PS51233"/>
    </source>
</evidence>
<dbReference type="Gene3D" id="1.25.10.20">
    <property type="entry name" value="Vitellinogen, superhelical"/>
    <property type="match status" value="1"/>
</dbReference>
<dbReference type="Gene3D" id="2.20.80.10">
    <property type="entry name" value="Lipovitellin-phosvitin complex, chain A, domain 4"/>
    <property type="match status" value="1"/>
</dbReference>
<evidence type="ECO:0000256" key="1">
    <source>
        <dbReference type="ARBA" id="ARBA00004613"/>
    </source>
</evidence>
<protein>
    <recommendedName>
        <fullName evidence="14">Vitellogenin domain-containing protein</fullName>
    </recommendedName>
</protein>
<dbReference type="PROSITE" id="PS51211">
    <property type="entry name" value="VITELLOGENIN"/>
    <property type="match status" value="1"/>
</dbReference>
<evidence type="ECO:0000259" key="11">
    <source>
        <dbReference type="PROSITE" id="PS51211"/>
    </source>
</evidence>
<feature type="domain" description="Vitellogenin" evidence="11">
    <location>
        <begin position="45"/>
        <end position="660"/>
    </location>
</feature>
<dbReference type="GO" id="GO:0005576">
    <property type="term" value="C:extracellular region"/>
    <property type="evidence" value="ECO:0007669"/>
    <property type="project" value="UniProtKB-SubCell"/>
</dbReference>
<dbReference type="GO" id="GO:0005319">
    <property type="term" value="F:lipid transporter activity"/>
    <property type="evidence" value="ECO:0007669"/>
    <property type="project" value="InterPro"/>
</dbReference>
<dbReference type="GO" id="GO:0032991">
    <property type="term" value="C:protein-containing complex"/>
    <property type="evidence" value="ECO:0007669"/>
    <property type="project" value="UniProtKB-ARBA"/>
</dbReference>
<dbReference type="InterPro" id="IPR015817">
    <property type="entry name" value="Vitellinogen_open_b-sht_sub1"/>
</dbReference>
<dbReference type="PROSITE" id="PS51233">
    <property type="entry name" value="VWFD"/>
    <property type="match status" value="1"/>
</dbReference>
<accession>A0A1B6I431</accession>
<keyword evidence="2" id="KW-0813">Transport</keyword>
<dbReference type="Gene3D" id="2.30.230.10">
    <property type="entry name" value="Lipovitellin, beta-sheet shell regions, chain A"/>
    <property type="match status" value="1"/>
</dbReference>
<dbReference type="SMART" id="SM00216">
    <property type="entry name" value="VWD"/>
    <property type="match status" value="1"/>
</dbReference>
<evidence type="ECO:0000256" key="4">
    <source>
        <dbReference type="ARBA" id="ARBA00022729"/>
    </source>
</evidence>
<evidence type="ECO:0008006" key="14">
    <source>
        <dbReference type="Google" id="ProtNLM"/>
    </source>
</evidence>
<dbReference type="SUPFAM" id="SSF53300">
    <property type="entry name" value="vWA-like"/>
    <property type="match status" value="1"/>
</dbReference>
<organism evidence="13">
    <name type="scientific">Homalodisca liturata</name>
    <dbReference type="NCBI Taxonomy" id="320908"/>
    <lineage>
        <taxon>Eukaryota</taxon>
        <taxon>Metazoa</taxon>
        <taxon>Ecdysozoa</taxon>
        <taxon>Arthropoda</taxon>
        <taxon>Hexapoda</taxon>
        <taxon>Insecta</taxon>
        <taxon>Pterygota</taxon>
        <taxon>Neoptera</taxon>
        <taxon>Paraneoptera</taxon>
        <taxon>Hemiptera</taxon>
        <taxon>Auchenorrhyncha</taxon>
        <taxon>Membracoidea</taxon>
        <taxon>Cicadellidae</taxon>
        <taxon>Cicadellinae</taxon>
        <taxon>Proconiini</taxon>
        <taxon>Homalodisca</taxon>
    </lineage>
</organism>
<evidence type="ECO:0000256" key="7">
    <source>
        <dbReference type="ARBA" id="ARBA00023157"/>
    </source>
</evidence>
<keyword evidence="4 10" id="KW-0732">Signal</keyword>
<dbReference type="EMBL" id="GECU01026051">
    <property type="protein sequence ID" value="JAS81655.1"/>
    <property type="molecule type" value="Transcribed_RNA"/>
</dbReference>
<evidence type="ECO:0000256" key="9">
    <source>
        <dbReference type="PROSITE-ProRule" id="PRU00557"/>
    </source>
</evidence>
<keyword evidence="5" id="KW-0758">Storage protein</keyword>
<dbReference type="InterPro" id="IPR050733">
    <property type="entry name" value="Vitellogenin/Apolipophorin"/>
</dbReference>
<comment type="subcellular location">
    <subcellularLocation>
        <location evidence="1">Secreted</location>
    </subcellularLocation>
</comment>
<dbReference type="InterPro" id="IPR009454">
    <property type="entry name" value="Lipid_transpt_open_b-sht"/>
</dbReference>
<keyword evidence="8" id="KW-0325">Glycoprotein</keyword>
<dbReference type="Pfam" id="PF00094">
    <property type="entry name" value="VWD"/>
    <property type="match status" value="1"/>
</dbReference>
<dbReference type="InterPro" id="IPR036465">
    <property type="entry name" value="vWFA_dom_sf"/>
</dbReference>
<sequence length="4172" mass="475927">MEALEFLRLFLVFVLFSVSSVSPSHLRDKNICGKPVCKLPQAFKYLPDLRYYYQYNAKVDTVFDVEKNNSSTLIINAVVELQFSTFCHGYLKVSEVQITENNSTNDMESANYLDSFSEHILRFFFEDGLFQEVCPEPDEPVWVLNFKKGILSAFQNSMERLDLDHHAIETDINGECLTDYRLEAVDGTTLIISKQTQLASCVSRHQLHSIIPTSSYVFQTKYHKWSPMISSLACKQFVDHNIVSTVECSEHHSFLPFYNQTIGASTSVTLNISLIEEEDLYERDDAYKSMKIDKRTSLLYDTRKFIRENYSSIEETVALVISMCNLNSEELQPEFSEVFNKFIHIARYLPYHSVSELYKKSQSLCASGKKHVMDSLPHLRSSASIEVMKDIIMSEDLPETTISQFLIAMSLYNRPEAETIKAVTPLVLNRPPDIKTYLAVSSLIHSYCKLWSDCEADENVQSIVGHLEHWIQKHLFPEDQLEMTIGALKALGNAGVKTSTLVTSLQKVIVKRDLPVELRIAAISAHRHLTCGINSDFLLNIYQNNTNEDEIRIKAYLEVIKCPTLQTIKSIKDCLSKEESNQVGSFVWSHLHNMKVSAMPSRMEIQGMLQNSEFSAKFNKPYFKFSRNYESSFYINEYGIGGFIVSNVIFSHKSYIPRSLSFNVTVILFGEAINFAEITLDLEGFEQYAETLFWNNGILSNFEKSMGVLRFLRSSSSTMRSKIDSLPNVIADSFSVPKASLSIRVFGNEMKYSRITGKENINNLLYNLNPVKIIKDFLSGQEIKIEKSMLVCDARYVTPLAIGFPLNTDAIITSTIKLDMAGFINATAFTNEGQFSLDGKLKPSIAVNMVGSMAVDTYFKQTEVKVVSKIYTSTALAGNFKLKGYTYAWISLNLPLKKSEIFSGNNQLVVVRGGREVPLQGLTAGRMETKICSWPTLDDALGLTFCVNSLLPNSSLVLDSPMVIFNGPLNVEITLDKSDPSTQVYTLEYKMSELEDKRVLSVVFDTPNSTVKRGLKALLNWDKDGPNVTLEFQTTRTRLRAQGFYRNTEEEISLSFWLDMNGNKHIDLEVALYVKPSKYGVTYEPHLQFFITNKRIADLSGTLKWVMKNALSQCEIKLDFRTNRFNTSITGYVRTNNASVSTNLKLDYKFVNSTAEYVRLEAMLGDRSSRQISKLYGRVQLHSSTYSQINTLLHLNIQKGYRHLDCKMVLKTNPLVRDDSHKLIIRSELYYKTHNGSRADLEIEIKKADDDIDLKFSVMTHQTSGAISLTSIIRYSTDKEISITFDLAMPKGDLFLIESNFKVKIPNTVDAMMIHAHAHEKDQNVYDLDVLAVWFSGHNVTVRGSYEDKSTLLDSIHTMKLVGKSQLFQDISFTGRLHVGNKDYKTDIKVFYNNVAYGFKIHHQSQNPYLMVSNGEVSFGPSSYSVVNFIDMVTRQASMELHLDKYRDIHIRVVGPQNPTEIKAMVDFKWDANRDPTQKFLFTIEGSKKKQLNYEINSVIEYPGRTIVGTISLLHKDSDYTGLMKLEWSPSSAISVSSYLIWDPHKSGTVTFTSTVLTPFDNWKATHLNYGLWLFENTVRSNASLSWGHNGTAMADMVYKTLTSDSQVGFSVTALLNSTIREVSPLKFEISYSQSLQHIGALIDIESSFVHRVRIESSGRIEREPSYSNYSGLIKFKTPFHNLTNGELSAGFKMDFNNSFSGNFIIALNNRNITSSFEGSAKSLNESKLLLTLNTPFQKYQKIAGKFALSISKGHLIAELKSSTFALGLKTIYIFKNMRDFDLQLSAVTGVNFVSSFLLVGTLNNETVDFRGGWNSVLVGLTARSHYNGWYDLEYRGSLFMPFEGFRESGAVAKFTYSDKFHLEIAAAVAKVKVGLKVVSVFRPEEEFALSENIYCDGLDVDESGGSKGKGSPKNTPPLWRALFELDTLYYPTATGHIKVVNYEQHSYSTTARLQLNIIDVCLEDLFTFENILAMGNELMITSTNPIVSEIKSNFELDGNSASDNVVKLNLDILSSNNTFKFDMSGEYHFQPVGDVENEGIYSVNYRLSTPFKALDHCFFDFNVQAEKYFFSSNMTVDVVNNTIKMDGTLEVDENFFGLATEFSVATSSFNLPFCQLSFTKDFSAVEKSVTIVLKYPNEESVSQHFEVGTSWHFGGEQYLKLSGNIITPFKELEDLQTSFLFSSEPEDREYNLEISFKNSPSIELEISGKIQMEKIYLHIESSLDQFRELMMNGTLKQQDGKLILESQVSLDQTACMDLQISSSQGVPLFMIARLTDNRRWQQGDVKDLVTVTVDLRRKRVHGAVGYDLITLVQSGTLSINFDSEITSRPSEENWSFSVTSNDERYKEISLKVTVIPGKDQIFEISINGHTDTVPFKSEFDVVCNMWFDGKKGRVKANLDSWPLSGDSYLEWDYLSDVMGLVNTSYIFYNTTRDISSYIFFRSSTQSLEDICMGVDISLNKKNWWFSTNVTVMAPAVNDISFTSFLLLPHNVQEVHSLVGKLYYTPDYKHINQVLKYSSALSKMGLQTSLQIRMSNRALEGTVFLKGGVNGAYFLRDNFTATIKNNQCDVNSVFISSFTREDITIDMHYKKPQLIHKITMVVNSPGHTVKILASVDFETINNMYTNINCTTPLSTFPHLGLLLQAVSNQDLFFRYGELMWPNNSAMFNYTHNRTPLENTDVSKNDGILLVDFPLATRHTITLTYTYEENSKFSSGLTGLVYNDDVILQGNFSRHKEISEVLTNDNIKIHLTNMYMPLGLNYHHTLNRDAANPIHIYTDKKLIEIFKAEDSTFNITGELIIGKTNLDDFMDLNLIHLNRSLKLRTVFGYNNTIHYIAHVALKPSVWAASKFYLYRKHRAMVSNEEVLFELSYPRRDLSMSAAYEWTPQGLSCRGSLAPGSHSQPVAASLNWQALDNFNHQAVLLLSHPYLEKNITLSASLRQNEHEILSVDTEIDYAILPSRKLSLCGSLIRRSNTSEKDYELSISAKHPISRFHMEIIGALERKPGYFFAFKNFSYARNFLQLQFWNSSLKIDLNNKQFEAQRQSLRDLTHIRTKYSKQGTKYNLEGNLIRDKNINISGHGFVDFHNIKTSATVNLTPDATEQLLVSGDYLDKRHAFFKIWRMYNDLSINDISFLLRLNHSRLLTTSYFWRTTIKQDFVDGFHASSSFLWTYVSDTVEFWTDFMKNEILDTMNDIWFDAELDLQNFIDDITNLEMLKSDIEYFHGVFNESYEANEFYMQDIYNITLLLAEEIAFRDKMGDLPKIVSELWQVMGETGESVRQSILYVIESVKKMYMKAVAVCSELIEGNALQHLSQLIGRLSSKYDKMIKDLHVTFVNYVELLWNQMAITLTESWNRMLQVIEPAFIEFVHYVDSLFWDFSKTIVEFLYQKQSLILTSANLAKDSNFTKDLDKFYKDVTKNGFVISFKKYAVMVYAMVKEKYLKVVPFGYELTEITSEIYDEIKELYKLPAINFTIEATTTIYEKTLWLYSYFNLGEKIQQAFPLVYGKFVDLSHTALQNEIINHERKTNFVFEPRRGELYLEQQLPMPWHSFNRIPNFEEIKEYKMITDVQKWLTPSNHTFWSLYYQYSPLTDYHNWLPPYAGEAIIGKNYYFVTFDKQHYSFRSPCSYLLAKDFVRDDFALVLSYTNGKHVIDLFVGPYIIEIDLDSDTVRIPSHGMQIPVNLNGTLVFFEFGIITIVNDMGFNIQCNVKYDICTIRLSGWYFGKTAGLLGTMDHEPNNDFFMSNGEIAQDQMRFTHSWLLDSSQGKCASYLPAQRKPINPNFMATCDDFFRAKLSQFSSCFPIVDPSPYYTLCHNSLSDIDSNICTSAIMYVQECLANNIPLRTPNICVRCPLQGNGYMQEGDFTQLKENIPQSSDIVFIIEANKCNDFKTHKSIMPTIAGAIYKELTDLNMFNNRFAVVVYGGDDVFDEPHNLIYNDEVFISYKHVAQLLTHIPIGNGNPDTFKAIRFASKLNFRPGVSKTFILIPCSSCDNNGTFDYSALHQVLIERDIKVHILMNVDFGLEKVRSNRILYGVDSKTAYTKNDFKVLKGDRDLRRQVKLSKHLPGYCALLALESNGTVFSTKKLENVNQNAAKKFITVFAKRLASSARPSDCQNCECTADENGVDTIDCVLCHYPTPVFDDFELKDNSSFFRSIEDSDDFDYNGNDNL</sequence>
<feature type="signal peptide" evidence="10">
    <location>
        <begin position="1"/>
        <end position="23"/>
    </location>
</feature>
<dbReference type="InterPro" id="IPR015816">
    <property type="entry name" value="Vitellinogen_b-sht_N"/>
</dbReference>
<keyword evidence="6" id="KW-0445">Lipid transport</keyword>
<evidence type="ECO:0000256" key="2">
    <source>
        <dbReference type="ARBA" id="ARBA00022448"/>
    </source>
</evidence>
<dbReference type="Gene3D" id="2.20.50.20">
    <property type="entry name" value="Lipovitellin. Chain A, domain 3"/>
    <property type="match status" value="1"/>
</dbReference>
<evidence type="ECO:0000256" key="6">
    <source>
        <dbReference type="ARBA" id="ARBA00023055"/>
    </source>
</evidence>
<comment type="caution">
    <text evidence="9">Lacks conserved residue(s) required for the propagation of feature annotation.</text>
</comment>
<name>A0A1B6I431_9HEMI</name>
<feature type="domain" description="VWFD" evidence="12">
    <location>
        <begin position="3603"/>
        <end position="3770"/>
    </location>
</feature>
<dbReference type="InterPro" id="IPR001747">
    <property type="entry name" value="Vitellogenin_N"/>
</dbReference>
<dbReference type="SMART" id="SM00638">
    <property type="entry name" value="LPD_N"/>
    <property type="match status" value="1"/>
</dbReference>
<keyword evidence="7" id="KW-1015">Disulfide bond</keyword>
<dbReference type="SUPFAM" id="SSF56968">
    <property type="entry name" value="Lipovitellin-phosvitin complex, beta-sheet shell regions"/>
    <property type="match status" value="2"/>
</dbReference>
<dbReference type="InterPro" id="IPR001846">
    <property type="entry name" value="VWF_type-D"/>
</dbReference>
<dbReference type="SUPFAM" id="SSF48431">
    <property type="entry name" value="Lipovitellin-phosvitin complex, superhelical domain"/>
    <property type="match status" value="1"/>
</dbReference>
<dbReference type="Pfam" id="PF01347">
    <property type="entry name" value="Vitellogenin_N"/>
    <property type="match status" value="1"/>
</dbReference>
<evidence type="ECO:0000256" key="8">
    <source>
        <dbReference type="ARBA" id="ARBA00023180"/>
    </source>
</evidence>
<evidence type="ECO:0000256" key="5">
    <source>
        <dbReference type="ARBA" id="ARBA00022761"/>
    </source>
</evidence>